<name>A0A8S4EVR4_PLUXY</name>
<reference evidence="2" key="1">
    <citation type="submission" date="2020-11" db="EMBL/GenBank/DDBJ databases">
        <authorList>
            <person name="Whiteford S."/>
        </authorList>
    </citation>
    <scope>NUCLEOTIDE SEQUENCE</scope>
</reference>
<dbReference type="AlphaFoldDB" id="A0A8S4EVR4"/>
<evidence type="ECO:0000256" key="1">
    <source>
        <dbReference type="SAM" id="Phobius"/>
    </source>
</evidence>
<feature type="transmembrane region" description="Helical" evidence="1">
    <location>
        <begin position="49"/>
        <end position="71"/>
    </location>
</feature>
<evidence type="ECO:0000313" key="2">
    <source>
        <dbReference type="EMBL" id="CAG9119642.1"/>
    </source>
</evidence>
<organism evidence="2 3">
    <name type="scientific">Plutella xylostella</name>
    <name type="common">Diamondback moth</name>
    <name type="synonym">Plutella maculipennis</name>
    <dbReference type="NCBI Taxonomy" id="51655"/>
    <lineage>
        <taxon>Eukaryota</taxon>
        <taxon>Metazoa</taxon>
        <taxon>Ecdysozoa</taxon>
        <taxon>Arthropoda</taxon>
        <taxon>Hexapoda</taxon>
        <taxon>Insecta</taxon>
        <taxon>Pterygota</taxon>
        <taxon>Neoptera</taxon>
        <taxon>Endopterygota</taxon>
        <taxon>Lepidoptera</taxon>
        <taxon>Glossata</taxon>
        <taxon>Ditrysia</taxon>
        <taxon>Yponomeutoidea</taxon>
        <taxon>Plutellidae</taxon>
        <taxon>Plutella</taxon>
    </lineage>
</organism>
<feature type="transmembrane region" description="Helical" evidence="1">
    <location>
        <begin position="21"/>
        <end position="43"/>
    </location>
</feature>
<keyword evidence="1" id="KW-0472">Membrane</keyword>
<sequence length="90" mass="9826">MYRDFEISKSQTERTPVPSDSGVFNGLLIPYLGAVALACWRGVSPAAELLLLGALAALSSAVHIAYGAGVVREMCKHFNRRCFHIKPHIK</sequence>
<accession>A0A8S4EVR4</accession>
<evidence type="ECO:0000313" key="3">
    <source>
        <dbReference type="Proteomes" id="UP000653454"/>
    </source>
</evidence>
<keyword evidence="3" id="KW-1185">Reference proteome</keyword>
<dbReference type="EMBL" id="CAJHNJ030000022">
    <property type="protein sequence ID" value="CAG9119642.1"/>
    <property type="molecule type" value="Genomic_DNA"/>
</dbReference>
<keyword evidence="1" id="KW-1133">Transmembrane helix</keyword>
<keyword evidence="1" id="KW-0812">Transmembrane</keyword>
<dbReference type="Proteomes" id="UP000653454">
    <property type="component" value="Unassembled WGS sequence"/>
</dbReference>
<comment type="caution">
    <text evidence="2">The sequence shown here is derived from an EMBL/GenBank/DDBJ whole genome shotgun (WGS) entry which is preliminary data.</text>
</comment>
<protein>
    <submittedName>
        <fullName evidence="2">(diamondback moth) hypothetical protein</fullName>
    </submittedName>
</protein>
<proteinExistence type="predicted"/>
<gene>
    <name evidence="2" type="ORF">PLXY2_LOCUS6848</name>
</gene>